<evidence type="ECO:0000256" key="4">
    <source>
        <dbReference type="ARBA" id="ARBA00023158"/>
    </source>
</evidence>
<feature type="domain" description="PAZ" evidence="7">
    <location>
        <begin position="293"/>
        <end position="406"/>
    </location>
</feature>
<dbReference type="InterPro" id="IPR036397">
    <property type="entry name" value="RNaseH_sf"/>
</dbReference>
<dbReference type="OMA" id="RSQCKPE"/>
<dbReference type="InterPro" id="IPR014811">
    <property type="entry name" value="ArgoL1"/>
</dbReference>
<sequence>MPHCQAKDPEQRHVVISRRPLQDSVLNHPSLSHMPNRCQDKSEVMRGGRGRRRRSGKESKCETKQGTRLELINVESLPSSKGLVLHRRPGYGQLGTKCLVKANHFLAEISERDLSHYSVKIKPEVNSTKLNKAIMAQLVKIHRDTDLGKRLPVYDGRAALYTAGLLPFTSKEFMVTLADEDELIGITKEQEFMVTIEFVTHASMRQLHEFSPGKQVDTPLEALKVIDIVLRELAAQRYVSVGRFFYSPNINRPQPIGNGLQSWRGFYQSIKPTQMGLSLNIDMSATAFIEPLPVIEFVAQVLGKDVYSRPLLDADRVKVKKALRGVKVEVTHRRNMRRKYRISGLTSQPTRELIFPVDEEKNMKSVVEYFQEVYGFTIQHPHLPCLTVGSSRKVNYLPMEACKIVEGQRYTKRLNDKQITSLLKFACQRPHEQEMDILETIHQNGYNQDPYAKEFGLRIEDKLASVEARVLPAPWLKYNDNGKENEILPKVGQWNMMNKKVINGSTINYWACINFSRSVQESMASCFCHQLVQACQGSGMDFKCEPVIPIYSARPDQVKKALKYVCSAAANKLGGKELELLIAILPDNNGSLYGDLKRICETELGLISQCCLTKYVVKISKQYLANVSLKINVKMGGRNTVLLDALSWRIPLVSDIPTIIFGADVTHPESGEDCSPSIAAVVASQDWPEVTKYAGLVCAQPHRQELIQDLYKTWKDPQGGTITGGMIRELLLSFQKATGRKPLRIIFYRDGVSDGQFYQVLLYELDAIRKACASLEPSYQPPVTFIVVQKRHHTRLFASNHNNKSSTDKSGNVLPGTVVDTKICHPTEFDFYLCSHAGIQGTSRPAHYHVLWDENNFTADEIQSLTNNLCYTYARCTRSVSLVPPAYYAHLAAYRARFYMEPNTHENASNCSTTRSNGPGFRPLPALKEKVKNVMFYC</sequence>
<protein>
    <submittedName>
        <fullName evidence="9">Protein argonaute like</fullName>
    </submittedName>
</protein>
<dbReference type="GO" id="GO:0003723">
    <property type="term" value="F:RNA binding"/>
    <property type="evidence" value="ECO:0007669"/>
    <property type="project" value="InterPro"/>
</dbReference>
<evidence type="ECO:0000256" key="5">
    <source>
        <dbReference type="ARBA" id="ARBA00023274"/>
    </source>
</evidence>
<evidence type="ECO:0000259" key="8">
    <source>
        <dbReference type="PROSITE" id="PS50822"/>
    </source>
</evidence>
<dbReference type="InterPro" id="IPR045246">
    <property type="entry name" value="Piwi_ago-like"/>
</dbReference>
<dbReference type="Pfam" id="PF16487">
    <property type="entry name" value="ArgoMid"/>
    <property type="match status" value="1"/>
</dbReference>
<evidence type="ECO:0000259" key="7">
    <source>
        <dbReference type="PROSITE" id="PS50821"/>
    </source>
</evidence>
<dbReference type="Gene3D" id="3.30.420.10">
    <property type="entry name" value="Ribonuclease H-like superfamily/Ribonuclease H"/>
    <property type="match status" value="1"/>
</dbReference>
<proteinExistence type="inferred from homology"/>
<evidence type="ECO:0000256" key="6">
    <source>
        <dbReference type="SAM" id="MobiDB-lite"/>
    </source>
</evidence>
<dbReference type="Pfam" id="PF16488">
    <property type="entry name" value="ArgoL2"/>
    <property type="match status" value="1"/>
</dbReference>
<dbReference type="InterPro" id="IPR032473">
    <property type="entry name" value="Argonaute_Mid_dom"/>
</dbReference>
<dbReference type="Pfam" id="PF02170">
    <property type="entry name" value="PAZ"/>
    <property type="match status" value="1"/>
</dbReference>
<keyword evidence="5" id="KW-0687">Ribonucleoprotein</keyword>
<feature type="region of interest" description="Disordered" evidence="6">
    <location>
        <begin position="36"/>
        <end position="64"/>
    </location>
</feature>
<dbReference type="PROSITE" id="PS50821">
    <property type="entry name" value="PAZ"/>
    <property type="match status" value="1"/>
</dbReference>
<dbReference type="Gene3D" id="3.40.50.2300">
    <property type="match status" value="1"/>
</dbReference>
<evidence type="ECO:0000256" key="2">
    <source>
        <dbReference type="ARBA" id="ARBA00022491"/>
    </source>
</evidence>
<dbReference type="GO" id="GO:0031047">
    <property type="term" value="P:regulatory ncRNA-mediated gene silencing"/>
    <property type="evidence" value="ECO:0007669"/>
    <property type="project" value="UniProtKB-KW"/>
</dbReference>
<gene>
    <name evidence="9" type="ORF">CEY00_Acc23200</name>
</gene>
<reference evidence="9 10" key="1">
    <citation type="submission" date="2017-07" db="EMBL/GenBank/DDBJ databases">
        <title>An improved, manually edited Actinidia chinensis var. chinensis (kiwifruit) genome highlights the challenges associated with draft genomes and gene prediction in plants.</title>
        <authorList>
            <person name="Pilkington S."/>
            <person name="Crowhurst R."/>
            <person name="Hilario E."/>
            <person name="Nardozza S."/>
            <person name="Fraser L."/>
            <person name="Peng Y."/>
            <person name="Gunaseelan K."/>
            <person name="Simpson R."/>
            <person name="Tahir J."/>
            <person name="Deroles S."/>
            <person name="Templeton K."/>
            <person name="Luo Z."/>
            <person name="Davy M."/>
            <person name="Cheng C."/>
            <person name="Mcneilage M."/>
            <person name="Scaglione D."/>
            <person name="Liu Y."/>
            <person name="Zhang Q."/>
            <person name="Datson P."/>
            <person name="De Silva N."/>
            <person name="Gardiner S."/>
            <person name="Bassett H."/>
            <person name="Chagne D."/>
            <person name="Mccallum J."/>
            <person name="Dzierzon H."/>
            <person name="Deng C."/>
            <person name="Wang Y.-Y."/>
            <person name="Barron N."/>
            <person name="Manako K."/>
            <person name="Bowen J."/>
            <person name="Foster T."/>
            <person name="Erridge Z."/>
            <person name="Tiffin H."/>
            <person name="Waite C."/>
            <person name="Davies K."/>
            <person name="Grierson E."/>
            <person name="Laing W."/>
            <person name="Kirk R."/>
            <person name="Chen X."/>
            <person name="Wood M."/>
            <person name="Montefiori M."/>
            <person name="Brummell D."/>
            <person name="Schwinn K."/>
            <person name="Catanach A."/>
            <person name="Fullerton C."/>
            <person name="Li D."/>
            <person name="Meiyalaghan S."/>
            <person name="Nieuwenhuizen N."/>
            <person name="Read N."/>
            <person name="Prakash R."/>
            <person name="Hunter D."/>
            <person name="Zhang H."/>
            <person name="Mckenzie M."/>
            <person name="Knabel M."/>
            <person name="Harris A."/>
            <person name="Allan A."/>
            <person name="Chen A."/>
            <person name="Janssen B."/>
            <person name="Plunkett B."/>
            <person name="Dwamena C."/>
            <person name="Voogd C."/>
            <person name="Leif D."/>
            <person name="Lafferty D."/>
            <person name="Souleyre E."/>
            <person name="Varkonyi-Gasic E."/>
            <person name="Gambi F."/>
            <person name="Hanley J."/>
            <person name="Yao J.-L."/>
            <person name="Cheung J."/>
            <person name="David K."/>
            <person name="Warren B."/>
            <person name="Marsh K."/>
            <person name="Snowden K."/>
            <person name="Lin-Wang K."/>
            <person name="Brian L."/>
            <person name="Martinez-Sanchez M."/>
            <person name="Wang M."/>
            <person name="Ileperuma N."/>
            <person name="Macnee N."/>
            <person name="Campin R."/>
            <person name="Mcatee P."/>
            <person name="Drummond R."/>
            <person name="Espley R."/>
            <person name="Ireland H."/>
            <person name="Wu R."/>
            <person name="Atkinson R."/>
            <person name="Karunairetnam S."/>
            <person name="Bulley S."/>
            <person name="Chunkath S."/>
            <person name="Hanley Z."/>
            <person name="Storey R."/>
            <person name="Thrimawithana A."/>
            <person name="Thomson S."/>
            <person name="David C."/>
            <person name="Testolin R."/>
        </authorList>
    </citation>
    <scope>NUCLEOTIDE SEQUENCE [LARGE SCALE GENOMIC DNA]</scope>
    <source>
        <strain evidence="10">cv. Red5</strain>
        <tissue evidence="9">Young leaf</tissue>
    </source>
</reference>
<evidence type="ECO:0000256" key="1">
    <source>
        <dbReference type="ARBA" id="ARBA00008201"/>
    </source>
</evidence>
<dbReference type="FunFam" id="2.170.260.10:FF:000001">
    <property type="entry name" value="Protein argonaute-2"/>
    <property type="match status" value="1"/>
</dbReference>
<dbReference type="Pfam" id="PF08699">
    <property type="entry name" value="ArgoL1"/>
    <property type="match status" value="1"/>
</dbReference>
<keyword evidence="10" id="KW-1185">Reference proteome</keyword>
<evidence type="ECO:0000313" key="10">
    <source>
        <dbReference type="Proteomes" id="UP000241394"/>
    </source>
</evidence>
<dbReference type="InterPro" id="IPR003165">
    <property type="entry name" value="Piwi"/>
</dbReference>
<dbReference type="SMART" id="SM00949">
    <property type="entry name" value="PAZ"/>
    <property type="match status" value="1"/>
</dbReference>
<dbReference type="OrthoDB" id="10252740at2759"/>
<dbReference type="InterPro" id="IPR032472">
    <property type="entry name" value="ArgoL2"/>
</dbReference>
<dbReference type="STRING" id="1590841.A0A2R6Q4N8"/>
<evidence type="ECO:0000313" key="9">
    <source>
        <dbReference type="EMBL" id="PSS01842.1"/>
    </source>
</evidence>
<dbReference type="PROSITE" id="PS50822">
    <property type="entry name" value="PIWI"/>
    <property type="match status" value="1"/>
</dbReference>
<name>A0A2R6Q4N8_ACTCC</name>
<dbReference type="GO" id="GO:1990904">
    <property type="term" value="C:ribonucleoprotein complex"/>
    <property type="evidence" value="ECO:0007669"/>
    <property type="project" value="UniProtKB-KW"/>
</dbReference>
<keyword evidence="2" id="KW-0678">Repressor</keyword>
<organism evidence="9 10">
    <name type="scientific">Actinidia chinensis var. chinensis</name>
    <name type="common">Chinese soft-hair kiwi</name>
    <dbReference type="NCBI Taxonomy" id="1590841"/>
    <lineage>
        <taxon>Eukaryota</taxon>
        <taxon>Viridiplantae</taxon>
        <taxon>Streptophyta</taxon>
        <taxon>Embryophyta</taxon>
        <taxon>Tracheophyta</taxon>
        <taxon>Spermatophyta</taxon>
        <taxon>Magnoliopsida</taxon>
        <taxon>eudicotyledons</taxon>
        <taxon>Gunneridae</taxon>
        <taxon>Pentapetalae</taxon>
        <taxon>asterids</taxon>
        <taxon>Ericales</taxon>
        <taxon>Actinidiaceae</taxon>
        <taxon>Actinidia</taxon>
    </lineage>
</organism>
<dbReference type="SUPFAM" id="SSF101690">
    <property type="entry name" value="PAZ domain"/>
    <property type="match status" value="1"/>
</dbReference>
<comment type="caution">
    <text evidence="9">The sequence shown here is derived from an EMBL/GenBank/DDBJ whole genome shotgun (WGS) entry which is preliminary data.</text>
</comment>
<dbReference type="Pfam" id="PF16486">
    <property type="entry name" value="ArgoN"/>
    <property type="match status" value="1"/>
</dbReference>
<dbReference type="GO" id="GO:0051607">
    <property type="term" value="P:defense response to virus"/>
    <property type="evidence" value="ECO:0007669"/>
    <property type="project" value="UniProtKB-ARBA"/>
</dbReference>
<dbReference type="InParanoid" id="A0A2R6Q4N8"/>
<dbReference type="PANTHER" id="PTHR22891">
    <property type="entry name" value="EUKARYOTIC TRANSLATION INITIATION FACTOR 2C"/>
    <property type="match status" value="1"/>
</dbReference>
<dbReference type="FunFam" id="3.30.420.10:FF:000013">
    <property type="entry name" value="protein argonaute 10-like"/>
    <property type="match status" value="1"/>
</dbReference>
<dbReference type="CDD" id="cd04657">
    <property type="entry name" value="Piwi_ago-like"/>
    <property type="match status" value="1"/>
</dbReference>
<dbReference type="Pfam" id="PF02171">
    <property type="entry name" value="Piwi"/>
    <property type="match status" value="1"/>
</dbReference>
<dbReference type="CDD" id="cd02846">
    <property type="entry name" value="PAZ_argonaute_like"/>
    <property type="match status" value="1"/>
</dbReference>
<dbReference type="SMART" id="SM01163">
    <property type="entry name" value="DUF1785"/>
    <property type="match status" value="1"/>
</dbReference>
<keyword evidence="4" id="KW-0943">RNA-mediated gene silencing</keyword>
<keyword evidence="3" id="KW-0810">Translation regulation</keyword>
<dbReference type="Gene3D" id="2.170.260.10">
    <property type="entry name" value="paz domain"/>
    <property type="match status" value="1"/>
</dbReference>
<evidence type="ECO:0000256" key="3">
    <source>
        <dbReference type="ARBA" id="ARBA00022845"/>
    </source>
</evidence>
<dbReference type="EMBL" id="NKQK01000020">
    <property type="protein sequence ID" value="PSS01842.1"/>
    <property type="molecule type" value="Genomic_DNA"/>
</dbReference>
<dbReference type="Gramene" id="PSS01842">
    <property type="protein sequence ID" value="PSS01842"/>
    <property type="gene ID" value="CEY00_Acc23200"/>
</dbReference>
<dbReference type="FunFam" id="3.40.50.2300:FF:000110">
    <property type="entry name" value="Argonaute 10"/>
    <property type="match status" value="1"/>
</dbReference>
<dbReference type="InterPro" id="IPR036085">
    <property type="entry name" value="PAZ_dom_sf"/>
</dbReference>
<dbReference type="SUPFAM" id="SSF53098">
    <property type="entry name" value="Ribonuclease H-like"/>
    <property type="match status" value="1"/>
</dbReference>
<dbReference type="InterPro" id="IPR003100">
    <property type="entry name" value="PAZ_dom"/>
</dbReference>
<dbReference type="InterPro" id="IPR012337">
    <property type="entry name" value="RNaseH-like_sf"/>
</dbReference>
<reference evidence="10" key="2">
    <citation type="journal article" date="2018" name="BMC Genomics">
        <title>A manually annotated Actinidia chinensis var. chinensis (kiwifruit) genome highlights the challenges associated with draft genomes and gene prediction in plants.</title>
        <authorList>
            <person name="Pilkington S.M."/>
            <person name="Crowhurst R."/>
            <person name="Hilario E."/>
            <person name="Nardozza S."/>
            <person name="Fraser L."/>
            <person name="Peng Y."/>
            <person name="Gunaseelan K."/>
            <person name="Simpson R."/>
            <person name="Tahir J."/>
            <person name="Deroles S.C."/>
            <person name="Templeton K."/>
            <person name="Luo Z."/>
            <person name="Davy M."/>
            <person name="Cheng C."/>
            <person name="McNeilage M."/>
            <person name="Scaglione D."/>
            <person name="Liu Y."/>
            <person name="Zhang Q."/>
            <person name="Datson P."/>
            <person name="De Silva N."/>
            <person name="Gardiner S.E."/>
            <person name="Bassett H."/>
            <person name="Chagne D."/>
            <person name="McCallum J."/>
            <person name="Dzierzon H."/>
            <person name="Deng C."/>
            <person name="Wang Y.Y."/>
            <person name="Barron L."/>
            <person name="Manako K."/>
            <person name="Bowen J."/>
            <person name="Foster T.M."/>
            <person name="Erridge Z.A."/>
            <person name="Tiffin H."/>
            <person name="Waite C.N."/>
            <person name="Davies K.M."/>
            <person name="Grierson E.P."/>
            <person name="Laing W.A."/>
            <person name="Kirk R."/>
            <person name="Chen X."/>
            <person name="Wood M."/>
            <person name="Montefiori M."/>
            <person name="Brummell D.A."/>
            <person name="Schwinn K.E."/>
            <person name="Catanach A."/>
            <person name="Fullerton C."/>
            <person name="Li D."/>
            <person name="Meiyalaghan S."/>
            <person name="Nieuwenhuizen N."/>
            <person name="Read N."/>
            <person name="Prakash R."/>
            <person name="Hunter D."/>
            <person name="Zhang H."/>
            <person name="McKenzie M."/>
            <person name="Knabel M."/>
            <person name="Harris A."/>
            <person name="Allan A.C."/>
            <person name="Gleave A."/>
            <person name="Chen A."/>
            <person name="Janssen B.J."/>
            <person name="Plunkett B."/>
            <person name="Ampomah-Dwamena C."/>
            <person name="Voogd C."/>
            <person name="Leif D."/>
            <person name="Lafferty D."/>
            <person name="Souleyre E.J.F."/>
            <person name="Varkonyi-Gasic E."/>
            <person name="Gambi F."/>
            <person name="Hanley J."/>
            <person name="Yao J.L."/>
            <person name="Cheung J."/>
            <person name="David K.M."/>
            <person name="Warren B."/>
            <person name="Marsh K."/>
            <person name="Snowden K.C."/>
            <person name="Lin-Wang K."/>
            <person name="Brian L."/>
            <person name="Martinez-Sanchez M."/>
            <person name="Wang M."/>
            <person name="Ileperuma N."/>
            <person name="Macnee N."/>
            <person name="Campin R."/>
            <person name="McAtee P."/>
            <person name="Drummond R.S.M."/>
            <person name="Espley R.V."/>
            <person name="Ireland H.S."/>
            <person name="Wu R."/>
            <person name="Atkinson R.G."/>
            <person name="Karunairetnam S."/>
            <person name="Bulley S."/>
            <person name="Chunkath S."/>
            <person name="Hanley Z."/>
            <person name="Storey R."/>
            <person name="Thrimawithana A.H."/>
            <person name="Thomson S."/>
            <person name="David C."/>
            <person name="Testolin R."/>
            <person name="Huang H."/>
            <person name="Hellens R.P."/>
            <person name="Schaffer R.J."/>
        </authorList>
    </citation>
    <scope>NUCLEOTIDE SEQUENCE [LARGE SCALE GENOMIC DNA]</scope>
    <source>
        <strain evidence="10">cv. Red5</strain>
    </source>
</reference>
<dbReference type="GO" id="GO:0006417">
    <property type="term" value="P:regulation of translation"/>
    <property type="evidence" value="ECO:0007669"/>
    <property type="project" value="UniProtKB-KW"/>
</dbReference>
<dbReference type="InterPro" id="IPR032474">
    <property type="entry name" value="Argonaute_N"/>
</dbReference>
<accession>A0A2R6Q4N8</accession>
<dbReference type="AlphaFoldDB" id="A0A2R6Q4N8"/>
<comment type="similarity">
    <text evidence="1">Belongs to the argonaute family. Ago subfamily.</text>
</comment>
<dbReference type="Proteomes" id="UP000241394">
    <property type="component" value="Chromosome LG20"/>
</dbReference>
<dbReference type="SMART" id="SM00950">
    <property type="entry name" value="Piwi"/>
    <property type="match status" value="1"/>
</dbReference>
<feature type="domain" description="Piwi" evidence="8">
    <location>
        <begin position="580"/>
        <end position="901"/>
    </location>
</feature>